<evidence type="ECO:0000313" key="1">
    <source>
        <dbReference type="EMBL" id="AJE20722.1"/>
    </source>
</evidence>
<keyword evidence="2" id="KW-1185">Reference proteome</keyword>
<proteinExistence type="predicted"/>
<dbReference type="EMBL" id="CP010415">
    <property type="protein sequence ID" value="AJE20722.1"/>
    <property type="molecule type" value="Genomic_DNA"/>
</dbReference>
<accession>A0A0C4WR05</accession>
<reference evidence="1 2" key="1">
    <citation type="journal article" date="2015" name="PLoS ONE">
        <title>Azotobacter Genomes: The Genome of Azotobacter chroococcum NCIMB 8003 (ATCC 4412).</title>
        <authorList>
            <person name="Robson R.L."/>
            <person name="Jones R."/>
            <person name="Robson R.M."/>
            <person name="Schwartz A."/>
            <person name="Richardson T.H."/>
        </authorList>
    </citation>
    <scope>NUCLEOTIDE SEQUENCE [LARGE SCALE GENOMIC DNA]</scope>
    <source>
        <strain evidence="1 2">NCIMB 8003</strain>
    </source>
</reference>
<gene>
    <name evidence="1" type="ORF">Achr_12440</name>
</gene>
<dbReference type="AlphaFoldDB" id="A0A0C4WR05"/>
<dbReference type="STRING" id="1328314.Achr_12440"/>
<name>A0A0C4WR05_9GAMM</name>
<evidence type="ECO:0000313" key="2">
    <source>
        <dbReference type="Proteomes" id="UP000068210"/>
    </source>
</evidence>
<protein>
    <recommendedName>
        <fullName evidence="3">Amidase</fullName>
    </recommendedName>
</protein>
<sequence length="110" mass="12133">MRRRHALLLGSAVLLVATVVWPNRAHLAAFPDIIGAYSAKEYCSCRYVSGNPADYCQVYIQQYIPIDQLHDEPASRTVTARGLGRIHSAVWLGPREGCRLLAEEEAAAVP</sequence>
<dbReference type="HOGENOM" id="CLU_162088_0_0_6"/>
<dbReference type="KEGG" id="acx:Achr_12440"/>
<evidence type="ECO:0008006" key="3">
    <source>
        <dbReference type="Google" id="ProtNLM"/>
    </source>
</evidence>
<dbReference type="Proteomes" id="UP000068210">
    <property type="component" value="Chromosome"/>
</dbReference>
<dbReference type="RefSeq" id="WP_039802811.1">
    <property type="nucleotide sequence ID" value="NZ_CP010415.1"/>
</dbReference>
<organism evidence="1 2">
    <name type="scientific">Azotobacter chroococcum NCIMB 8003</name>
    <dbReference type="NCBI Taxonomy" id="1328314"/>
    <lineage>
        <taxon>Bacteria</taxon>
        <taxon>Pseudomonadati</taxon>
        <taxon>Pseudomonadota</taxon>
        <taxon>Gammaproteobacteria</taxon>
        <taxon>Pseudomonadales</taxon>
        <taxon>Pseudomonadaceae</taxon>
        <taxon>Azotobacter</taxon>
    </lineage>
</organism>